<evidence type="ECO:0000256" key="2">
    <source>
        <dbReference type="SAM" id="SignalP"/>
    </source>
</evidence>
<feature type="compositionally biased region" description="Low complexity" evidence="1">
    <location>
        <begin position="130"/>
        <end position="142"/>
    </location>
</feature>
<dbReference type="Proteomes" id="UP001596044">
    <property type="component" value="Unassembled WGS sequence"/>
</dbReference>
<reference evidence="4" key="1">
    <citation type="journal article" date="2019" name="Int. J. Syst. Evol. Microbiol.">
        <title>The Global Catalogue of Microorganisms (GCM) 10K type strain sequencing project: providing services to taxonomists for standard genome sequencing and annotation.</title>
        <authorList>
            <consortium name="The Broad Institute Genomics Platform"/>
            <consortium name="The Broad Institute Genome Sequencing Center for Infectious Disease"/>
            <person name="Wu L."/>
            <person name="Ma J."/>
        </authorList>
    </citation>
    <scope>NUCLEOTIDE SEQUENCE [LARGE SCALE GENOMIC DNA]</scope>
    <source>
        <strain evidence="4">KACC 11904</strain>
    </source>
</reference>
<keyword evidence="4" id="KW-1185">Reference proteome</keyword>
<evidence type="ECO:0000256" key="1">
    <source>
        <dbReference type="SAM" id="MobiDB-lite"/>
    </source>
</evidence>
<sequence>MGRTRTMVWGICLAAVLLSGCSAAASNKNASEEPAVIIETKEPEAQAVKPAGDLQNGQERQLVMIFIGLLRMDRQSGLTITGSQAEAMLPLIRKSKAEGSLNEAELGQVMKVLTDAQRSFLNEQTKQMKNRSQQGSGRSNSGLSPEEVEKRIEAFRKRRSEHAEENGSSGKVSGGNAGESGKSTGKSVEQQLIELLEAKLTPAASSTSR</sequence>
<feature type="region of interest" description="Disordered" evidence="1">
    <location>
        <begin position="124"/>
        <end position="209"/>
    </location>
</feature>
<gene>
    <name evidence="3" type="ORF">ACFPOG_08095</name>
</gene>
<comment type="caution">
    <text evidence="3">The sequence shown here is derived from an EMBL/GenBank/DDBJ whole genome shotgun (WGS) entry which is preliminary data.</text>
</comment>
<keyword evidence="2" id="KW-0732">Signal</keyword>
<evidence type="ECO:0000313" key="3">
    <source>
        <dbReference type="EMBL" id="MFC5448218.1"/>
    </source>
</evidence>
<dbReference type="EMBL" id="JBHSMJ010000009">
    <property type="protein sequence ID" value="MFC5448218.1"/>
    <property type="molecule type" value="Genomic_DNA"/>
</dbReference>
<evidence type="ECO:0008006" key="5">
    <source>
        <dbReference type="Google" id="ProtNLM"/>
    </source>
</evidence>
<feature type="signal peptide" evidence="2">
    <location>
        <begin position="1"/>
        <end position="24"/>
    </location>
</feature>
<protein>
    <recommendedName>
        <fullName evidence="5">Lipoprotein</fullName>
    </recommendedName>
</protein>
<feature type="compositionally biased region" description="Basic and acidic residues" evidence="1">
    <location>
        <begin position="147"/>
        <end position="165"/>
    </location>
</feature>
<organism evidence="3 4">
    <name type="scientific">Paenibacillus aestuarii</name>
    <dbReference type="NCBI Taxonomy" id="516965"/>
    <lineage>
        <taxon>Bacteria</taxon>
        <taxon>Bacillati</taxon>
        <taxon>Bacillota</taxon>
        <taxon>Bacilli</taxon>
        <taxon>Bacillales</taxon>
        <taxon>Paenibacillaceae</taxon>
        <taxon>Paenibacillus</taxon>
    </lineage>
</organism>
<evidence type="ECO:0000313" key="4">
    <source>
        <dbReference type="Proteomes" id="UP001596044"/>
    </source>
</evidence>
<accession>A0ABW0K432</accession>
<name>A0ABW0K432_9BACL</name>
<dbReference type="RefSeq" id="WP_270878491.1">
    <property type="nucleotide sequence ID" value="NZ_JAQFVF010000020.1"/>
</dbReference>
<feature type="chain" id="PRO_5046989646" description="Lipoprotein" evidence="2">
    <location>
        <begin position="25"/>
        <end position="209"/>
    </location>
</feature>
<dbReference type="PROSITE" id="PS51257">
    <property type="entry name" value="PROKAR_LIPOPROTEIN"/>
    <property type="match status" value="1"/>
</dbReference>
<feature type="compositionally biased region" description="Polar residues" evidence="1">
    <location>
        <begin position="181"/>
        <end position="190"/>
    </location>
</feature>
<proteinExistence type="predicted"/>